<feature type="compositionally biased region" description="Low complexity" evidence="3">
    <location>
        <begin position="109"/>
        <end position="136"/>
    </location>
</feature>
<dbReference type="GO" id="GO:0006351">
    <property type="term" value="P:DNA-templated transcription"/>
    <property type="evidence" value="ECO:0007669"/>
    <property type="project" value="InterPro"/>
</dbReference>
<keyword evidence="1" id="KW-0479">Metal-binding</keyword>
<dbReference type="CDD" id="cd12148">
    <property type="entry name" value="fungal_TF_MHR"/>
    <property type="match status" value="1"/>
</dbReference>
<organism evidence="5 6">
    <name type="scientific">Lichtheimia ornata</name>
    <dbReference type="NCBI Taxonomy" id="688661"/>
    <lineage>
        <taxon>Eukaryota</taxon>
        <taxon>Fungi</taxon>
        <taxon>Fungi incertae sedis</taxon>
        <taxon>Mucoromycota</taxon>
        <taxon>Mucoromycotina</taxon>
        <taxon>Mucoromycetes</taxon>
        <taxon>Mucorales</taxon>
        <taxon>Lichtheimiaceae</taxon>
        <taxon>Lichtheimia</taxon>
    </lineage>
</organism>
<proteinExistence type="predicted"/>
<evidence type="ECO:0000313" key="6">
    <source>
        <dbReference type="Proteomes" id="UP001234581"/>
    </source>
</evidence>
<dbReference type="CDD" id="cd00067">
    <property type="entry name" value="GAL4"/>
    <property type="match status" value="1"/>
</dbReference>
<evidence type="ECO:0000256" key="1">
    <source>
        <dbReference type="ARBA" id="ARBA00022723"/>
    </source>
</evidence>
<dbReference type="Pfam" id="PF00172">
    <property type="entry name" value="Zn_clus"/>
    <property type="match status" value="1"/>
</dbReference>
<dbReference type="PROSITE" id="PS50048">
    <property type="entry name" value="ZN2_CY6_FUNGAL_2"/>
    <property type="match status" value="1"/>
</dbReference>
<feature type="domain" description="Zn(2)-C6 fungal-type" evidence="4">
    <location>
        <begin position="29"/>
        <end position="59"/>
    </location>
</feature>
<feature type="compositionally biased region" description="Polar residues" evidence="3">
    <location>
        <begin position="99"/>
        <end position="108"/>
    </location>
</feature>
<dbReference type="AlphaFoldDB" id="A0AAD7XV42"/>
<dbReference type="PANTHER" id="PTHR46910">
    <property type="entry name" value="TRANSCRIPTION FACTOR PDR1"/>
    <property type="match status" value="1"/>
</dbReference>
<dbReference type="GO" id="GO:0000981">
    <property type="term" value="F:DNA-binding transcription factor activity, RNA polymerase II-specific"/>
    <property type="evidence" value="ECO:0007669"/>
    <property type="project" value="InterPro"/>
</dbReference>
<dbReference type="SMART" id="SM00066">
    <property type="entry name" value="GAL4"/>
    <property type="match status" value="1"/>
</dbReference>
<dbReference type="InterPro" id="IPR050987">
    <property type="entry name" value="AtrR-like"/>
</dbReference>
<dbReference type="SMART" id="SM00906">
    <property type="entry name" value="Fungal_trans"/>
    <property type="match status" value="1"/>
</dbReference>
<feature type="compositionally biased region" description="Low complexity" evidence="3">
    <location>
        <begin position="885"/>
        <end position="894"/>
    </location>
</feature>
<feature type="region of interest" description="Disordered" evidence="3">
    <location>
        <begin position="695"/>
        <end position="727"/>
    </location>
</feature>
<dbReference type="RefSeq" id="XP_058339057.1">
    <property type="nucleotide sequence ID" value="XM_058490201.1"/>
</dbReference>
<dbReference type="SUPFAM" id="SSF57701">
    <property type="entry name" value="Zn2/Cys6 DNA-binding domain"/>
    <property type="match status" value="1"/>
</dbReference>
<keyword evidence="6" id="KW-1185">Reference proteome</keyword>
<keyword evidence="2" id="KW-0539">Nucleus</keyword>
<evidence type="ECO:0000256" key="3">
    <source>
        <dbReference type="SAM" id="MobiDB-lite"/>
    </source>
</evidence>
<evidence type="ECO:0000313" key="5">
    <source>
        <dbReference type="EMBL" id="KAJ8654143.1"/>
    </source>
</evidence>
<dbReference type="GO" id="GO:0003677">
    <property type="term" value="F:DNA binding"/>
    <property type="evidence" value="ECO:0007669"/>
    <property type="project" value="InterPro"/>
</dbReference>
<gene>
    <name evidence="5" type="ORF">O0I10_010219</name>
</gene>
<dbReference type="Gene3D" id="4.10.240.10">
    <property type="entry name" value="Zn(2)-C6 fungal-type DNA-binding domain"/>
    <property type="match status" value="1"/>
</dbReference>
<sequence>MSSVFISEHNDQSQPPEPTRPKRPRSSYACSRCKKKKVKCDFAQPTCKRCAASNSECNYATPPRRVDKSAFKALGIHVESLKMRMQKMQDELDTMRQALNTTPGNENQPPSAAAIASSSTTPSPVPVSATDTTTANNNCTTTASLPFATTNTMKPASVVMENAAAAVAAAASPFPNQTSAPAASAQHRYPPPEGAWRMEHLPPTIHHTDVTDMAAMYQALLDGISHLNINNESAMADHHQQQQHMTTTNNNNHAQHNIMGDAAIDELTKNWYPCCFLPYQSVETKNGNDPTPLLTCSIRAWVVQHACIFHQACPGVDPTLVGEAYYNHAQQSLMGQGTTPTLPTLTTIHALLNLYMYQISNGRSDLAHTHIGMAVRMAQELGLHRRPTRRKRATKEETRQAERKKRLWWSVYWLDLWAALGSNRAPMVDDMECNVDPPQKLDNENEETGYRINYGVHSIRLLRIRKDIINQLPLHQDKEALLSAISNLDLTLKQWFAELPAELRFPISGTLEGKGAFKDEACLLLIIQYHTTWIMLHKFFLPRHQLDKMEQQQHDDHPNALLSLNTCTRAAIAITRALELYADNGSWCQFYFVLDGVLVSIAVHQLNALSTDAGIACLSQRNLIATANVLRNSPMIYMQKVQRVIENIETFLRRESMPTRLEDVPPVDQNAVLRQSGGSRYRQQAAAAEGTINANAMLSGSSPSGTTPSPTTVHNTMHQTTPQAPRPSSYDMYNLPEHNGMAPTQQQSPSSSDVRMASASTMPTTSNLMASGVFYDPLMDFHLSGRDGGMLFMSGNEMQPTHAINTSSEAALAQHMFVSATVDTQQFTAVNEEPHHIYTNRPFPASESAAAAAAAVMYQHHQRPPPPPTQQQQQQQHHHHHPHPHQQQPSKIAAAPPPPNNVYPNHHQHHQHSMYTQHHTYPSPMRPTQQQQQHQHQQRPMANGTPHYTVMPSAYDAAMFAPVDPSVNPALLSQTSHPQQYNTHPTFPPNAGTDDDSEAAASTGGYNTAGYARMAAKRSRGDWDNGG</sequence>
<dbReference type="InterPro" id="IPR007219">
    <property type="entry name" value="XnlR_reg_dom"/>
</dbReference>
<feature type="compositionally biased region" description="Low complexity" evidence="3">
    <location>
        <begin position="699"/>
        <end position="712"/>
    </location>
</feature>
<dbReference type="EMBL" id="JARTCD010000066">
    <property type="protein sequence ID" value="KAJ8654143.1"/>
    <property type="molecule type" value="Genomic_DNA"/>
</dbReference>
<accession>A0AAD7XV42</accession>
<dbReference type="Proteomes" id="UP001234581">
    <property type="component" value="Unassembled WGS sequence"/>
</dbReference>
<feature type="region of interest" description="Disordered" evidence="3">
    <location>
        <begin position="1"/>
        <end position="28"/>
    </location>
</feature>
<name>A0AAD7XV42_9FUNG</name>
<feature type="region of interest" description="Disordered" evidence="3">
    <location>
        <begin position="976"/>
        <end position="1027"/>
    </location>
</feature>
<comment type="caution">
    <text evidence="5">The sequence shown here is derived from an EMBL/GenBank/DDBJ whole genome shotgun (WGS) entry which is preliminary data.</text>
</comment>
<feature type="compositionally biased region" description="Polar residues" evidence="3">
    <location>
        <begin position="976"/>
        <end position="985"/>
    </location>
</feature>
<evidence type="ECO:0000259" key="4">
    <source>
        <dbReference type="PROSITE" id="PS50048"/>
    </source>
</evidence>
<dbReference type="InterPro" id="IPR036864">
    <property type="entry name" value="Zn2-C6_fun-type_DNA-bd_sf"/>
</dbReference>
<dbReference type="Pfam" id="PF04082">
    <property type="entry name" value="Fungal_trans"/>
    <property type="match status" value="1"/>
</dbReference>
<feature type="region of interest" description="Disordered" evidence="3">
    <location>
        <begin position="849"/>
        <end position="947"/>
    </location>
</feature>
<feature type="region of interest" description="Disordered" evidence="3">
    <location>
        <begin position="99"/>
        <end position="136"/>
    </location>
</feature>
<evidence type="ECO:0000256" key="2">
    <source>
        <dbReference type="ARBA" id="ARBA00023242"/>
    </source>
</evidence>
<reference evidence="5 6" key="1">
    <citation type="submission" date="2023-03" db="EMBL/GenBank/DDBJ databases">
        <title>Genome sequence of Lichtheimia ornata CBS 291.66.</title>
        <authorList>
            <person name="Mohabir J.T."/>
            <person name="Shea T.P."/>
            <person name="Kurbessoian T."/>
            <person name="Berby B."/>
            <person name="Fontaine J."/>
            <person name="Livny J."/>
            <person name="Gnirke A."/>
            <person name="Stajich J.E."/>
            <person name="Cuomo C.A."/>
        </authorList>
    </citation>
    <scope>NUCLEOTIDE SEQUENCE [LARGE SCALE GENOMIC DNA]</scope>
    <source>
        <strain evidence="5">CBS 291.66</strain>
    </source>
</reference>
<feature type="compositionally biased region" description="Polar residues" evidence="3">
    <location>
        <begin position="713"/>
        <end position="723"/>
    </location>
</feature>
<dbReference type="GO" id="GO:0008270">
    <property type="term" value="F:zinc ion binding"/>
    <property type="evidence" value="ECO:0007669"/>
    <property type="project" value="InterPro"/>
</dbReference>
<dbReference type="GeneID" id="83217623"/>
<dbReference type="PROSITE" id="PS00463">
    <property type="entry name" value="ZN2_CY6_FUNGAL_1"/>
    <property type="match status" value="1"/>
</dbReference>
<dbReference type="PANTHER" id="PTHR46910:SF1">
    <property type="entry name" value="MISCELLANEOUS ZN(II)2CYS6 TRANSCRIPTION FACTOR (EUROFUNG)-RELATED"/>
    <property type="match status" value="1"/>
</dbReference>
<protein>
    <recommendedName>
        <fullName evidence="4">Zn(2)-C6 fungal-type domain-containing protein</fullName>
    </recommendedName>
</protein>
<dbReference type="InterPro" id="IPR001138">
    <property type="entry name" value="Zn2Cys6_DnaBD"/>
</dbReference>